<organism evidence="2">
    <name type="scientific">uncultured Rubrobacteraceae bacterium</name>
    <dbReference type="NCBI Taxonomy" id="349277"/>
    <lineage>
        <taxon>Bacteria</taxon>
        <taxon>Bacillati</taxon>
        <taxon>Actinomycetota</taxon>
        <taxon>Rubrobacteria</taxon>
        <taxon>Rubrobacterales</taxon>
        <taxon>Rubrobacteraceae</taxon>
        <taxon>environmental samples</taxon>
    </lineage>
</organism>
<feature type="non-terminal residue" evidence="2">
    <location>
        <position position="1"/>
    </location>
</feature>
<feature type="non-terminal residue" evidence="2">
    <location>
        <position position="244"/>
    </location>
</feature>
<name>A0A6J4QXG6_9ACTN</name>
<feature type="region of interest" description="Disordered" evidence="1">
    <location>
        <begin position="1"/>
        <end position="175"/>
    </location>
</feature>
<feature type="compositionally biased region" description="Gly residues" evidence="1">
    <location>
        <begin position="130"/>
        <end position="140"/>
    </location>
</feature>
<reference evidence="2" key="1">
    <citation type="submission" date="2020-02" db="EMBL/GenBank/DDBJ databases">
        <authorList>
            <person name="Meier V. D."/>
        </authorList>
    </citation>
    <scope>NUCLEOTIDE SEQUENCE</scope>
    <source>
        <strain evidence="2">AVDCRST_MAG02</strain>
    </source>
</reference>
<gene>
    <name evidence="2" type="ORF">AVDCRST_MAG02-1754</name>
</gene>
<feature type="region of interest" description="Disordered" evidence="1">
    <location>
        <begin position="200"/>
        <end position="219"/>
    </location>
</feature>
<protein>
    <submittedName>
        <fullName evidence="2">NAD-dependent protein deacetylase of SIR2 family</fullName>
    </submittedName>
</protein>
<proteinExistence type="predicted"/>
<feature type="compositionally biased region" description="Gly residues" evidence="1">
    <location>
        <begin position="1"/>
        <end position="11"/>
    </location>
</feature>
<feature type="compositionally biased region" description="Low complexity" evidence="1">
    <location>
        <begin position="147"/>
        <end position="158"/>
    </location>
</feature>
<sequence>AGFSSGAGRGPARGPPRGGVDRGRDLGRKRRPHFPGRAGRTLGAVRPAGTRNTGGFRARPRARLEVVRVAARACRKGAAQRRARRPGGARTRRAGLLPRHPERGRPAPGGRQRERRRVARQHPPQPLPGGGPNGGAGRGGPRPAPLPQLRLASPAGRGVVRGGTAGCRDRSGLGGGAFVRPLSQRRDLWARLSGGGLALRGPGERRDGRRDQPGAHAALGARGLLAAGKSGRGFAAARRRRFRL</sequence>
<evidence type="ECO:0000313" key="2">
    <source>
        <dbReference type="EMBL" id="CAA9457893.1"/>
    </source>
</evidence>
<feature type="compositionally biased region" description="Basic and acidic residues" evidence="1">
    <location>
        <begin position="202"/>
        <end position="213"/>
    </location>
</feature>
<evidence type="ECO:0000256" key="1">
    <source>
        <dbReference type="SAM" id="MobiDB-lite"/>
    </source>
</evidence>
<accession>A0A6J4QXG6</accession>
<dbReference type="EMBL" id="CADCVH010000055">
    <property type="protein sequence ID" value="CAA9457893.1"/>
    <property type="molecule type" value="Genomic_DNA"/>
</dbReference>
<feature type="compositionally biased region" description="Basic residues" evidence="1">
    <location>
        <begin position="73"/>
        <end position="93"/>
    </location>
</feature>
<dbReference type="AlphaFoldDB" id="A0A6J4QXG6"/>